<reference evidence="2 3" key="2">
    <citation type="journal article" date="2009" name="Appl. Environ. Microbiol.">
        <title>Rhizobium sp. strain NGR234 possesses a remarkable number of secretion systems.</title>
        <authorList>
            <person name="Schmeisser C."/>
            <person name="Liesegang H."/>
            <person name="Krysciak D."/>
            <person name="Bakkou N."/>
            <person name="Le Quere A."/>
            <person name="Wollherr A."/>
            <person name="Heinemeyer I."/>
            <person name="Morgenstern B."/>
            <person name="Pommerening-Roeser A."/>
            <person name="Flores M."/>
            <person name="Palacios R."/>
            <person name="Brenner S."/>
            <person name="Gottschalk G."/>
            <person name="Schmitz R.A."/>
            <person name="Broughton W.J."/>
            <person name="Perret X."/>
            <person name="Strittmatter A.W."/>
            <person name="Streit W.R."/>
        </authorList>
    </citation>
    <scope>NUCLEOTIDE SEQUENCE [LARGE SCALE GENOMIC DNA]</scope>
    <source>
        <strain evidence="3">NBRC 101917 / NGR234</strain>
        <strain evidence="2">NGR234</strain>
        <plasmid evidence="2">pNGR234b</plasmid>
    </source>
</reference>
<evidence type="ECO:0000313" key="2">
    <source>
        <dbReference type="EMBL" id="ACP23122.1"/>
    </source>
</evidence>
<geneLocation type="plasmid" evidence="3">
    <name>sym pNGR234b</name>
</geneLocation>
<dbReference type="KEGG" id="rhi:NGR_b16710"/>
<dbReference type="HOGENOM" id="CLU_905897_0_0_5"/>
<keyword evidence="1" id="KW-0614">Plasmid</keyword>
<dbReference type="EMBL" id="CP000874">
    <property type="protein sequence ID" value="ACP23122.1"/>
    <property type="molecule type" value="Genomic_DNA"/>
</dbReference>
<proteinExistence type="predicted"/>
<keyword evidence="3" id="KW-1185">Reference proteome</keyword>
<name>Q6W220_SINFN</name>
<protein>
    <submittedName>
        <fullName evidence="1">Uncharacterized protein</fullName>
    </submittedName>
</protein>
<reference evidence="1 3" key="1">
    <citation type="journal article" date="2004" name="J. Bacteriol.">
        <title>An evolutionary hot spot: the pNGR234b replicon of Rhizobium sp. strain NGR234.</title>
        <authorList>
            <person name="Streit W.R."/>
            <person name="Schmitz R.A."/>
            <person name="Perret X."/>
            <person name="Staehelin C."/>
            <person name="Deakin W.J."/>
            <person name="Raasch C."/>
            <person name="Liesegang H."/>
            <person name="Broughton W.J."/>
        </authorList>
    </citation>
    <scope>NUCLEOTIDE SEQUENCE</scope>
    <source>
        <strain evidence="3">NBRC 101917 / NGR234</strain>
        <strain evidence="1">NGR234</strain>
        <plasmid evidence="1">megaplasmid 2</plasmid>
    </source>
</reference>
<evidence type="ECO:0000313" key="1">
    <source>
        <dbReference type="EMBL" id="AAQ87198.1"/>
    </source>
</evidence>
<dbReference type="Proteomes" id="UP000001054">
    <property type="component" value="Plasmid pNGR234b"/>
</dbReference>
<dbReference type="PATRIC" id="fig|394.7.peg.2087"/>
<dbReference type="OrthoDB" id="5141003at2"/>
<accession>Q6W220</accession>
<geneLocation type="plasmid" evidence="2">
    <name>pNGR234b</name>
</geneLocation>
<organism evidence="1">
    <name type="scientific">Sinorhizobium fredii (strain NBRC 101917 / NGR234)</name>
    <dbReference type="NCBI Taxonomy" id="394"/>
    <lineage>
        <taxon>Bacteria</taxon>
        <taxon>Pseudomonadati</taxon>
        <taxon>Pseudomonadota</taxon>
        <taxon>Alphaproteobacteria</taxon>
        <taxon>Hyphomicrobiales</taxon>
        <taxon>Rhizobiaceae</taxon>
        <taxon>Sinorhizobium/Ensifer group</taxon>
        <taxon>Sinorhizobium</taxon>
    </lineage>
</organism>
<gene>
    <name evidence="2" type="ordered locus">NGR_b16710</name>
    <name evidence="1" type="ORF">RNGR00176</name>
</gene>
<evidence type="ECO:0000313" key="3">
    <source>
        <dbReference type="Proteomes" id="UP000001054"/>
    </source>
</evidence>
<dbReference type="AlphaFoldDB" id="Q6W220"/>
<geneLocation type="plasmid" evidence="1">
    <name>megaplasmid 2</name>
</geneLocation>
<dbReference type="EMBL" id="AY316746">
    <property type="protein sequence ID" value="AAQ87198.1"/>
    <property type="molecule type" value="Genomic_DNA"/>
</dbReference>
<sequence>MSEFLLLIALLALGPFLLVEGLLARYELMVYTIGRRAPAATLPPEVPYARGADPGRPPDAYVVYLDGIGKRRFTDTRDGGQLVKAIIAGAPELRVLGQVQPYSPMAEPLVGRPAWDWLRRHVGITLFLHNVMQTFVAADRRYRPLYNRAVGAQIADQLRLAGYEPASGIPVVLLCYSGGAQSATGAVEELFLQLGAPLWLITLGGFHNGANDLTHALHLYRLTSPNDWIERVGVGLFPQRWRLWRRSAWNQALDAGKITVHSLDPAAHVGPQSYMSPTARLADGRSYLDRTTETVIEIIRRDLRQKSSEGEKATLTLKASGFPCTAERKGAETDAAPKSFYCMGSCKSGGDRPLLRT</sequence>
<dbReference type="RefSeq" id="WP_015887753.1">
    <property type="nucleotide sequence ID" value="NC_012586.1"/>
</dbReference>